<evidence type="ECO:0000313" key="1">
    <source>
        <dbReference type="EMBL" id="ABK19440.1"/>
    </source>
</evidence>
<proteinExistence type="predicted"/>
<accession>A0LPT8</accession>
<sequence>MAISSSSATFTRFFVPDAIREDFWSYVDEKLNEGMFKDPDDGQELAQGFTSWEDFFESSFPYGSYHKGEYLAFNFRIDQRKVPPIVLKKYVREAVRKHRDENEGKWPARHEKIEIQENVRSWLLSRALFQPVACEVVWNTARKWLLVGTTSAKLLDVFLTHFEDMFHMYPVPLYHVHWALNLLPLDGRQKDHLGSMITVQSPLAMDEGRFLGYEFLTWLWFFVEHHGGRIEIPGKVAELHLGERFVLNKPGEGMERVVCTTQANSLHEARTGLRQGKMVHEIQLFLVVGDNEYTFTLDSALWTFKGLKTPRQARDSDQEDQDGEFLEKMFFLEEVFSVLDVLYTRFLSERLGPHWESEHLGLMIKWMEGGKPAGEEGPDTAAEADCAPF</sequence>
<dbReference type="InterPro" id="IPR007476">
    <property type="entry name" value="RdgC"/>
</dbReference>
<dbReference type="RefSeq" id="WP_011700564.1">
    <property type="nucleotide sequence ID" value="NC_008554.1"/>
</dbReference>
<dbReference type="Pfam" id="PF04381">
    <property type="entry name" value="RdgC"/>
    <property type="match status" value="1"/>
</dbReference>
<dbReference type="GO" id="GO:0006310">
    <property type="term" value="P:DNA recombination"/>
    <property type="evidence" value="ECO:0007669"/>
    <property type="project" value="InterPro"/>
</dbReference>
<dbReference type="OrthoDB" id="9793997at2"/>
<dbReference type="STRING" id="335543.Sfum_3771"/>
<protein>
    <submittedName>
        <fullName evidence="1">Conserved hypothetical cytosolic protein</fullName>
    </submittedName>
</protein>
<dbReference type="EMBL" id="CP000478">
    <property type="protein sequence ID" value="ABK19440.1"/>
    <property type="molecule type" value="Genomic_DNA"/>
</dbReference>
<dbReference type="eggNOG" id="COG2974">
    <property type="taxonomic scope" value="Bacteria"/>
</dbReference>
<dbReference type="InParanoid" id="A0LPT8"/>
<gene>
    <name evidence="1" type="ordered locus">Sfum_3771</name>
</gene>
<dbReference type="HOGENOM" id="CLU_709501_0_0_7"/>
<dbReference type="AlphaFoldDB" id="A0LPT8"/>
<reference evidence="1 2" key="1">
    <citation type="submission" date="2006-10" db="EMBL/GenBank/DDBJ databases">
        <title>Complete sequence of Syntrophobacter fumaroxidans MPOB.</title>
        <authorList>
            <consortium name="US DOE Joint Genome Institute"/>
            <person name="Copeland A."/>
            <person name="Lucas S."/>
            <person name="Lapidus A."/>
            <person name="Barry K."/>
            <person name="Detter J.C."/>
            <person name="Glavina del Rio T."/>
            <person name="Hammon N."/>
            <person name="Israni S."/>
            <person name="Pitluck S."/>
            <person name="Goltsman E.G."/>
            <person name="Martinez M."/>
            <person name="Schmutz J."/>
            <person name="Larimer F."/>
            <person name="Land M."/>
            <person name="Hauser L."/>
            <person name="Kyrpides N."/>
            <person name="Kim E."/>
            <person name="Boone D.R."/>
            <person name="Brockman F."/>
            <person name="Culley D."/>
            <person name="Ferry J."/>
            <person name="Gunsalus R."/>
            <person name="McInerney M.J."/>
            <person name="Morrison M."/>
            <person name="Plugge C."/>
            <person name="Rohlin L."/>
            <person name="Scholten J."/>
            <person name="Sieber J."/>
            <person name="Stams A.J.M."/>
            <person name="Worm P."/>
            <person name="Henstra A.M."/>
            <person name="Richardson P."/>
        </authorList>
    </citation>
    <scope>NUCLEOTIDE SEQUENCE [LARGE SCALE GENOMIC DNA]</scope>
    <source>
        <strain evidence="2">DSM 10017 / MPOB</strain>
    </source>
</reference>
<name>A0LPT8_SYNFM</name>
<dbReference type="Proteomes" id="UP000001784">
    <property type="component" value="Chromosome"/>
</dbReference>
<evidence type="ECO:0000313" key="2">
    <source>
        <dbReference type="Proteomes" id="UP000001784"/>
    </source>
</evidence>
<organism evidence="1 2">
    <name type="scientific">Syntrophobacter fumaroxidans (strain DSM 10017 / MPOB)</name>
    <dbReference type="NCBI Taxonomy" id="335543"/>
    <lineage>
        <taxon>Bacteria</taxon>
        <taxon>Pseudomonadati</taxon>
        <taxon>Thermodesulfobacteriota</taxon>
        <taxon>Syntrophobacteria</taxon>
        <taxon>Syntrophobacterales</taxon>
        <taxon>Syntrophobacteraceae</taxon>
        <taxon>Syntrophobacter</taxon>
    </lineage>
</organism>
<dbReference type="KEGG" id="sfu:Sfum_3771"/>
<keyword evidence="2" id="KW-1185">Reference proteome</keyword>